<keyword evidence="4" id="KW-1003">Cell membrane</keyword>
<evidence type="ECO:0000256" key="10">
    <source>
        <dbReference type="ARBA" id="ARBA00022840"/>
    </source>
</evidence>
<dbReference type="EC" id="2.7.13.3" evidence="3"/>
<name>A0A4R6U863_9BACI</name>
<keyword evidence="9 17" id="KW-0418">Kinase</keyword>
<reference evidence="17 18" key="1">
    <citation type="submission" date="2019-03" db="EMBL/GenBank/DDBJ databases">
        <title>Genomic Encyclopedia of Type Strains, Phase IV (KMG-IV): sequencing the most valuable type-strain genomes for metagenomic binning, comparative biology and taxonomic classification.</title>
        <authorList>
            <person name="Goeker M."/>
        </authorList>
    </citation>
    <scope>NUCLEOTIDE SEQUENCE [LARGE SCALE GENOMIC DNA]</scope>
    <source>
        <strain evidence="17 18">DSM 28697</strain>
    </source>
</reference>
<evidence type="ECO:0000256" key="5">
    <source>
        <dbReference type="ARBA" id="ARBA00022553"/>
    </source>
</evidence>
<feature type="domain" description="Histidine kinase" evidence="16">
    <location>
        <begin position="470"/>
        <end position="572"/>
    </location>
</feature>
<evidence type="ECO:0000259" key="16">
    <source>
        <dbReference type="PROSITE" id="PS50109"/>
    </source>
</evidence>
<keyword evidence="11 15" id="KW-1133">Transmembrane helix</keyword>
<accession>A0A4R6U863</accession>
<dbReference type="InterPro" id="IPR004358">
    <property type="entry name" value="Sig_transdc_His_kin-like_C"/>
</dbReference>
<evidence type="ECO:0000256" key="9">
    <source>
        <dbReference type="ARBA" id="ARBA00022777"/>
    </source>
</evidence>
<dbReference type="Proteomes" id="UP000295632">
    <property type="component" value="Unassembled WGS sequence"/>
</dbReference>
<dbReference type="OrthoDB" id="9776552at2"/>
<evidence type="ECO:0000256" key="13">
    <source>
        <dbReference type="ARBA" id="ARBA00023136"/>
    </source>
</evidence>
<comment type="subcellular location">
    <subcellularLocation>
        <location evidence="2">Cell membrane</location>
        <topology evidence="2">Multi-pass membrane protein</topology>
    </subcellularLocation>
</comment>
<dbReference type="InterPro" id="IPR050640">
    <property type="entry name" value="Bact_2-comp_sensor_kinase"/>
</dbReference>
<evidence type="ECO:0000313" key="17">
    <source>
        <dbReference type="EMBL" id="TDQ41133.1"/>
    </source>
</evidence>
<keyword evidence="18" id="KW-1185">Reference proteome</keyword>
<dbReference type="Gene3D" id="3.30.565.10">
    <property type="entry name" value="Histidine kinase-like ATPase, C-terminal domain"/>
    <property type="match status" value="1"/>
</dbReference>
<sequence length="581" mass="67242">MLKRLHLLWFPDSFTLKNRIVVVFALCTLLPLICTVVFAYHTMSTMLTSKLNTSLRDNLRQVELSIENILVNLNHVSQQLAAPGSVGMKLDAFLKAKDPYERASLYSEFKNEFNVLTFSNPSIGMTMYFLENEGRYLLNNYGVKPDSSMEDLPILADRYKIRNHGPHISLQRHNHQYVLSTLRQVDIRNRDTIYVYIESAFNLTEDILQRNERTQRSSYLLMNAEGEVTYSDLPERFPVQSMFSEQGNEGMTGAYYWFKEQSDQGWSIVSLIPQVQYDEEKNEWIVQMAYLTIFFVVLSLIASWLLWLMVYRPMNTVHEEIDSLTNNDFASKVIFTKIPEFDALLAQFQHMKAQIRSLFQQVEQKEKRRADLEVEKLMYQINPHFLMNTLDTARWMAVMNGQKDIDHILTSLNRLLSYNLGKLGELSNVAEEIESMKQYLSLQQHRYDFTFDVQIEASDDLMQTTVSRFILQPLVENCLYHGLEDDGHISVCVFSEHDQLVIVVSDDGKGMSQEKIDQLLTDDTALQKNGMGIGMSYVKRVLERQYEGASSLRIKSTLGKGTSIYVTIPTEVHGNDQHHDR</sequence>
<feature type="transmembrane region" description="Helical" evidence="15">
    <location>
        <begin position="20"/>
        <end position="40"/>
    </location>
</feature>
<evidence type="ECO:0000256" key="4">
    <source>
        <dbReference type="ARBA" id="ARBA00022475"/>
    </source>
</evidence>
<evidence type="ECO:0000256" key="12">
    <source>
        <dbReference type="ARBA" id="ARBA00023012"/>
    </source>
</evidence>
<evidence type="ECO:0000256" key="14">
    <source>
        <dbReference type="SAM" id="Coils"/>
    </source>
</evidence>
<evidence type="ECO:0000256" key="8">
    <source>
        <dbReference type="ARBA" id="ARBA00022741"/>
    </source>
</evidence>
<dbReference type="Pfam" id="PF02518">
    <property type="entry name" value="HATPase_c"/>
    <property type="match status" value="1"/>
</dbReference>
<evidence type="ECO:0000313" key="18">
    <source>
        <dbReference type="Proteomes" id="UP000295632"/>
    </source>
</evidence>
<dbReference type="InterPro" id="IPR003594">
    <property type="entry name" value="HATPase_dom"/>
</dbReference>
<dbReference type="Gene3D" id="6.10.340.10">
    <property type="match status" value="1"/>
</dbReference>
<evidence type="ECO:0000256" key="3">
    <source>
        <dbReference type="ARBA" id="ARBA00012438"/>
    </source>
</evidence>
<dbReference type="AlphaFoldDB" id="A0A4R6U863"/>
<comment type="catalytic activity">
    <reaction evidence="1">
        <text>ATP + protein L-histidine = ADP + protein N-phospho-L-histidine.</text>
        <dbReference type="EC" id="2.7.13.3"/>
    </reaction>
</comment>
<dbReference type="PANTHER" id="PTHR34220">
    <property type="entry name" value="SENSOR HISTIDINE KINASE YPDA"/>
    <property type="match status" value="1"/>
</dbReference>
<keyword evidence="13 15" id="KW-0472">Membrane</keyword>
<evidence type="ECO:0000256" key="15">
    <source>
        <dbReference type="SAM" id="Phobius"/>
    </source>
</evidence>
<feature type="transmembrane region" description="Helical" evidence="15">
    <location>
        <begin position="289"/>
        <end position="310"/>
    </location>
</feature>
<dbReference type="EMBL" id="SNYJ01000004">
    <property type="protein sequence ID" value="TDQ41133.1"/>
    <property type="molecule type" value="Genomic_DNA"/>
</dbReference>
<evidence type="ECO:0000256" key="6">
    <source>
        <dbReference type="ARBA" id="ARBA00022679"/>
    </source>
</evidence>
<keyword evidence="6" id="KW-0808">Transferase</keyword>
<dbReference type="InterPro" id="IPR036890">
    <property type="entry name" value="HATPase_C_sf"/>
</dbReference>
<dbReference type="GO" id="GO:0005524">
    <property type="term" value="F:ATP binding"/>
    <property type="evidence" value="ECO:0007669"/>
    <property type="project" value="UniProtKB-KW"/>
</dbReference>
<dbReference type="SUPFAM" id="SSF55874">
    <property type="entry name" value="ATPase domain of HSP90 chaperone/DNA topoisomerase II/histidine kinase"/>
    <property type="match status" value="1"/>
</dbReference>
<evidence type="ECO:0000256" key="11">
    <source>
        <dbReference type="ARBA" id="ARBA00022989"/>
    </source>
</evidence>
<keyword evidence="10" id="KW-0067">ATP-binding</keyword>
<keyword evidence="14" id="KW-0175">Coiled coil</keyword>
<evidence type="ECO:0000256" key="1">
    <source>
        <dbReference type="ARBA" id="ARBA00000085"/>
    </source>
</evidence>
<keyword evidence="12" id="KW-0902">Two-component regulatory system</keyword>
<keyword evidence="8" id="KW-0547">Nucleotide-binding</keyword>
<protein>
    <recommendedName>
        <fullName evidence="3">histidine kinase</fullName>
        <ecNumber evidence="3">2.7.13.3</ecNumber>
    </recommendedName>
</protein>
<organism evidence="17 18">
    <name type="scientific">Aureibacillus halotolerans</name>
    <dbReference type="NCBI Taxonomy" id="1508390"/>
    <lineage>
        <taxon>Bacteria</taxon>
        <taxon>Bacillati</taxon>
        <taxon>Bacillota</taxon>
        <taxon>Bacilli</taxon>
        <taxon>Bacillales</taxon>
        <taxon>Bacillaceae</taxon>
        <taxon>Aureibacillus</taxon>
    </lineage>
</organism>
<evidence type="ECO:0000256" key="7">
    <source>
        <dbReference type="ARBA" id="ARBA00022692"/>
    </source>
</evidence>
<dbReference type="InterPro" id="IPR010559">
    <property type="entry name" value="Sig_transdc_His_kin_internal"/>
</dbReference>
<keyword evidence="5" id="KW-0597">Phosphoprotein</keyword>
<dbReference type="PROSITE" id="PS50109">
    <property type="entry name" value="HIS_KIN"/>
    <property type="match status" value="1"/>
</dbReference>
<dbReference type="Pfam" id="PF06580">
    <property type="entry name" value="His_kinase"/>
    <property type="match status" value="1"/>
</dbReference>
<evidence type="ECO:0000256" key="2">
    <source>
        <dbReference type="ARBA" id="ARBA00004651"/>
    </source>
</evidence>
<proteinExistence type="predicted"/>
<feature type="coiled-coil region" evidence="14">
    <location>
        <begin position="348"/>
        <end position="382"/>
    </location>
</feature>
<keyword evidence="7 15" id="KW-0812">Transmembrane</keyword>
<dbReference type="GO" id="GO:0000155">
    <property type="term" value="F:phosphorelay sensor kinase activity"/>
    <property type="evidence" value="ECO:0007669"/>
    <property type="project" value="InterPro"/>
</dbReference>
<dbReference type="SMART" id="SM00387">
    <property type="entry name" value="HATPase_c"/>
    <property type="match status" value="1"/>
</dbReference>
<comment type="caution">
    <text evidence="17">The sequence shown here is derived from an EMBL/GenBank/DDBJ whole genome shotgun (WGS) entry which is preliminary data.</text>
</comment>
<gene>
    <name evidence="17" type="ORF">EV213_104131</name>
</gene>
<dbReference type="PANTHER" id="PTHR34220:SF11">
    <property type="entry name" value="SENSOR PROTEIN KINASE HPTS"/>
    <property type="match status" value="1"/>
</dbReference>
<dbReference type="RefSeq" id="WP_133579733.1">
    <property type="nucleotide sequence ID" value="NZ_SNYJ01000004.1"/>
</dbReference>
<dbReference type="GO" id="GO:0005886">
    <property type="term" value="C:plasma membrane"/>
    <property type="evidence" value="ECO:0007669"/>
    <property type="project" value="UniProtKB-SubCell"/>
</dbReference>
<dbReference type="InterPro" id="IPR005467">
    <property type="entry name" value="His_kinase_dom"/>
</dbReference>
<dbReference type="PRINTS" id="PR00344">
    <property type="entry name" value="BCTRLSENSOR"/>
</dbReference>